<evidence type="ECO:0000259" key="2">
    <source>
        <dbReference type="Pfam" id="PF04892"/>
    </source>
</evidence>
<keyword evidence="1" id="KW-0472">Membrane</keyword>
<dbReference type="Proteomes" id="UP000003891">
    <property type="component" value="Unassembled WGS sequence"/>
</dbReference>
<dbReference type="InterPro" id="IPR053150">
    <property type="entry name" value="Teicoplanin_resist-assoc"/>
</dbReference>
<evidence type="ECO:0000313" key="4">
    <source>
        <dbReference type="Proteomes" id="UP000003891"/>
    </source>
</evidence>
<protein>
    <submittedName>
        <fullName evidence="3">VanZ family protein</fullName>
    </submittedName>
</protein>
<dbReference type="InterPro" id="IPR006976">
    <property type="entry name" value="VanZ-like"/>
</dbReference>
<dbReference type="STRING" id="743719.PaelaDRAFT_3786"/>
<dbReference type="AlphaFoldDB" id="G4HIH5"/>
<evidence type="ECO:0000256" key="1">
    <source>
        <dbReference type="SAM" id="Phobius"/>
    </source>
</evidence>
<proteinExistence type="predicted"/>
<dbReference type="eggNOG" id="COG3385">
    <property type="taxonomic scope" value="Bacteria"/>
</dbReference>
<organism evidence="3 4">
    <name type="scientific">Paenibacillus lactis 154</name>
    <dbReference type="NCBI Taxonomy" id="743719"/>
    <lineage>
        <taxon>Bacteria</taxon>
        <taxon>Bacillati</taxon>
        <taxon>Bacillota</taxon>
        <taxon>Bacilli</taxon>
        <taxon>Bacillales</taxon>
        <taxon>Paenibacillaceae</taxon>
        <taxon>Paenibacillus</taxon>
    </lineage>
</organism>
<name>G4HIH5_9BACL</name>
<gene>
    <name evidence="3" type="ORF">PaelaDRAFT_3786</name>
</gene>
<dbReference type="Pfam" id="PF04892">
    <property type="entry name" value="VanZ"/>
    <property type="match status" value="1"/>
</dbReference>
<sequence>MGRQEHRLRRQAEKDAAPCGAGAACRYWKRFVDEDWIIEGITLIYKATSWKKPRRVAIIVVKPIGFIDRIQSILENRSIGIWNYNVDPFRSISSYFRFKTTPFAFINILGNIVTFCPLGFLIPTIFTKYRKLSKTLLICLISIIGIESFQFVTMLGYFDVDDIILNMTGCLIGYFVYSGFRILARKIAKPEFRK</sequence>
<accession>G4HIH5</accession>
<dbReference type="PANTHER" id="PTHR36834">
    <property type="entry name" value="MEMBRANE PROTEIN-RELATED"/>
    <property type="match status" value="1"/>
</dbReference>
<dbReference type="PANTHER" id="PTHR36834:SF1">
    <property type="entry name" value="INTEGRAL MEMBRANE PROTEIN"/>
    <property type="match status" value="1"/>
</dbReference>
<feature type="transmembrane region" description="Helical" evidence="1">
    <location>
        <begin position="135"/>
        <end position="157"/>
    </location>
</feature>
<reference evidence="3 4" key="1">
    <citation type="submission" date="2011-09" db="EMBL/GenBank/DDBJ databases">
        <title>The draft genome of Paenibacillus lactis 154.</title>
        <authorList>
            <consortium name="US DOE Joint Genome Institute (JGI-PGF)"/>
            <person name="Lucas S."/>
            <person name="Han J."/>
            <person name="Lapidus A."/>
            <person name="Cheng J.-F."/>
            <person name="Goodwin L."/>
            <person name="Pitluck S."/>
            <person name="Peters L."/>
            <person name="Land M.L."/>
            <person name="Hauser L."/>
            <person name="Siebers A."/>
            <person name="Thelen M."/>
            <person name="Hugenholtz P."/>
            <person name="Allgaier M."/>
            <person name="Woyke T.J."/>
        </authorList>
    </citation>
    <scope>NUCLEOTIDE SEQUENCE [LARGE SCALE GENOMIC DNA]</scope>
    <source>
        <strain evidence="3 4">154</strain>
    </source>
</reference>
<keyword evidence="1" id="KW-0812">Transmembrane</keyword>
<feature type="domain" description="VanZ-like" evidence="2">
    <location>
        <begin position="78"/>
        <end position="178"/>
    </location>
</feature>
<feature type="transmembrane region" description="Helical" evidence="1">
    <location>
        <begin position="103"/>
        <end position="123"/>
    </location>
</feature>
<feature type="transmembrane region" description="Helical" evidence="1">
    <location>
        <begin position="163"/>
        <end position="184"/>
    </location>
</feature>
<evidence type="ECO:0000313" key="3">
    <source>
        <dbReference type="EMBL" id="EHB63148.1"/>
    </source>
</evidence>
<dbReference type="eggNOG" id="COG4767">
    <property type="taxonomic scope" value="Bacteria"/>
</dbReference>
<dbReference type="EMBL" id="AGIP01000008">
    <property type="protein sequence ID" value="EHB63148.1"/>
    <property type="molecule type" value="Genomic_DNA"/>
</dbReference>
<keyword evidence="1" id="KW-1133">Transmembrane helix</keyword>